<dbReference type="Proteomes" id="UP000034701">
    <property type="component" value="Unassembled WGS sequence"/>
</dbReference>
<keyword evidence="1" id="KW-0812">Transmembrane</keyword>
<dbReference type="AlphaFoldDB" id="A0A0G0JUK2"/>
<organism evidence="2 3">
    <name type="scientific">Candidatus Nomurabacteria bacterium GW2011_GWA1_37_20</name>
    <dbReference type="NCBI Taxonomy" id="1618729"/>
    <lineage>
        <taxon>Bacteria</taxon>
        <taxon>Candidatus Nomuraibacteriota</taxon>
    </lineage>
</organism>
<keyword evidence="1" id="KW-1133">Transmembrane helix</keyword>
<evidence type="ECO:0000256" key="1">
    <source>
        <dbReference type="SAM" id="Phobius"/>
    </source>
</evidence>
<evidence type="ECO:0000313" key="3">
    <source>
        <dbReference type="Proteomes" id="UP000034701"/>
    </source>
</evidence>
<accession>A0A0G0JUK2</accession>
<evidence type="ECO:0000313" key="2">
    <source>
        <dbReference type="EMBL" id="KKQ31956.1"/>
    </source>
</evidence>
<proteinExistence type="predicted"/>
<feature type="transmembrane region" description="Helical" evidence="1">
    <location>
        <begin position="20"/>
        <end position="38"/>
    </location>
</feature>
<sequence>MKKIIHHIRKQPEKVRRHILHVMTVVIAVVLIFLWLYSLGANLTDSNTQIKVSNDLKPFSALKDNLIGGYKSLSEPQ</sequence>
<keyword evidence="1" id="KW-0472">Membrane</keyword>
<comment type="caution">
    <text evidence="2">The sequence shown here is derived from an EMBL/GenBank/DDBJ whole genome shotgun (WGS) entry which is preliminary data.</text>
</comment>
<dbReference type="EMBL" id="LBTA01000035">
    <property type="protein sequence ID" value="KKQ31956.1"/>
    <property type="molecule type" value="Genomic_DNA"/>
</dbReference>
<name>A0A0G0JUK2_9BACT</name>
<gene>
    <name evidence="2" type="ORF">US45_C0035G0003</name>
</gene>
<protein>
    <submittedName>
        <fullName evidence="2">Uncharacterized protein</fullName>
    </submittedName>
</protein>
<reference evidence="2 3" key="1">
    <citation type="journal article" date="2015" name="Nature">
        <title>rRNA introns, odd ribosomes, and small enigmatic genomes across a large radiation of phyla.</title>
        <authorList>
            <person name="Brown C.T."/>
            <person name="Hug L.A."/>
            <person name="Thomas B.C."/>
            <person name="Sharon I."/>
            <person name="Castelle C.J."/>
            <person name="Singh A."/>
            <person name="Wilkins M.J."/>
            <person name="Williams K.H."/>
            <person name="Banfield J.F."/>
        </authorList>
    </citation>
    <scope>NUCLEOTIDE SEQUENCE [LARGE SCALE GENOMIC DNA]</scope>
</reference>